<feature type="compositionally biased region" description="Basic residues" evidence="1">
    <location>
        <begin position="424"/>
        <end position="433"/>
    </location>
</feature>
<keyword evidence="2" id="KW-0732">Signal</keyword>
<name>A0A9W4XS26_9PLEO</name>
<dbReference type="Gene3D" id="2.170.15.10">
    <property type="entry name" value="Proaerolysin, chain A, domain 3"/>
    <property type="match status" value="1"/>
</dbReference>
<evidence type="ECO:0000313" key="3">
    <source>
        <dbReference type="EMBL" id="CAI6341493.1"/>
    </source>
</evidence>
<dbReference type="AlphaFoldDB" id="A0A9W4XS26"/>
<sequence length="433" mass="47695">MPSLRSILLYGLSTLSVASAAIGDASECDVKSHGMAVTDSKTTGRSDGEAFCTSKIKQGKVINGMECWADKDSVRGLKFYYTDESEMMIGKKDNLNGRVVNMKARWNPTADRFEHLQLWDNGWGGMIGRIDAKWSNGQAINCGREAQWGGPTYEADRGAGGMLIGADGGVGDGIDNIRFYFTATAPSRVTLRDLVIPGLNTNDGLKQISLKTLRIINRFENDTLKTKDFDWREKVERKRLFNFQETKTFGFDQTFGIQAGLPKGASIESTTSFKWETSEQTTKENIDNMEDEQSWGIQPLTINPGKAKVIEIKAIKGTLENQAYTAKMEVTFKDSSKFTYQTKASFGLVQYTSMDAIFSDEDADVAIDAIGGNNVEVDTSGRVMTKNESQRANDAAKTKPKTAKVARDDNKVPGGEPCNNCSKPGRRSIRYSA</sequence>
<dbReference type="EMBL" id="CAOQHR010000012">
    <property type="protein sequence ID" value="CAI6341493.1"/>
    <property type="molecule type" value="Genomic_DNA"/>
</dbReference>
<evidence type="ECO:0000256" key="2">
    <source>
        <dbReference type="SAM" id="SignalP"/>
    </source>
</evidence>
<gene>
    <name evidence="3" type="ORF">PDIGIT_LOCUS14690</name>
</gene>
<reference evidence="3" key="1">
    <citation type="submission" date="2023-01" db="EMBL/GenBank/DDBJ databases">
        <authorList>
            <person name="Van Ghelder C."/>
            <person name="Rancurel C."/>
        </authorList>
    </citation>
    <scope>NUCLEOTIDE SEQUENCE</scope>
    <source>
        <strain evidence="3">CNCM I-4278</strain>
    </source>
</reference>
<feature type="chain" id="PRO_5040724153" evidence="2">
    <location>
        <begin position="21"/>
        <end position="433"/>
    </location>
</feature>
<proteinExistence type="predicted"/>
<protein>
    <submittedName>
        <fullName evidence="3">Uncharacterized protein</fullName>
    </submittedName>
</protein>
<organism evidence="3 4">
    <name type="scientific">Periconia digitata</name>
    <dbReference type="NCBI Taxonomy" id="1303443"/>
    <lineage>
        <taxon>Eukaryota</taxon>
        <taxon>Fungi</taxon>
        <taxon>Dikarya</taxon>
        <taxon>Ascomycota</taxon>
        <taxon>Pezizomycotina</taxon>
        <taxon>Dothideomycetes</taxon>
        <taxon>Pleosporomycetidae</taxon>
        <taxon>Pleosporales</taxon>
        <taxon>Massarineae</taxon>
        <taxon>Periconiaceae</taxon>
        <taxon>Periconia</taxon>
    </lineage>
</organism>
<evidence type="ECO:0000256" key="1">
    <source>
        <dbReference type="SAM" id="MobiDB-lite"/>
    </source>
</evidence>
<keyword evidence="4" id="KW-1185">Reference proteome</keyword>
<feature type="compositionally biased region" description="Basic and acidic residues" evidence="1">
    <location>
        <begin position="388"/>
        <end position="397"/>
    </location>
</feature>
<dbReference type="OrthoDB" id="3796787at2759"/>
<comment type="caution">
    <text evidence="3">The sequence shown here is derived from an EMBL/GenBank/DDBJ whole genome shotgun (WGS) entry which is preliminary data.</text>
</comment>
<feature type="region of interest" description="Disordered" evidence="1">
    <location>
        <begin position="385"/>
        <end position="433"/>
    </location>
</feature>
<feature type="signal peptide" evidence="2">
    <location>
        <begin position="1"/>
        <end position="20"/>
    </location>
</feature>
<dbReference type="Proteomes" id="UP001152607">
    <property type="component" value="Unassembled WGS sequence"/>
</dbReference>
<accession>A0A9W4XS26</accession>
<evidence type="ECO:0000313" key="4">
    <source>
        <dbReference type="Proteomes" id="UP001152607"/>
    </source>
</evidence>